<evidence type="ECO:0000256" key="6">
    <source>
        <dbReference type="ARBA" id="ARBA00023033"/>
    </source>
</evidence>
<evidence type="ECO:0000256" key="4">
    <source>
        <dbReference type="ARBA" id="ARBA00023002"/>
    </source>
</evidence>
<comment type="similarity">
    <text evidence="2 8">Belongs to the cytochrome P450 family.</text>
</comment>
<dbReference type="PROSITE" id="PS00086">
    <property type="entry name" value="CYTOCHROME_P450"/>
    <property type="match status" value="1"/>
</dbReference>
<dbReference type="CDD" id="cd11062">
    <property type="entry name" value="CYP58-like"/>
    <property type="match status" value="1"/>
</dbReference>
<organism evidence="9 10">
    <name type="scientific">Aspergillus indologenus CBS 114.80</name>
    <dbReference type="NCBI Taxonomy" id="1450541"/>
    <lineage>
        <taxon>Eukaryota</taxon>
        <taxon>Fungi</taxon>
        <taxon>Dikarya</taxon>
        <taxon>Ascomycota</taxon>
        <taxon>Pezizomycotina</taxon>
        <taxon>Eurotiomycetes</taxon>
        <taxon>Eurotiomycetidae</taxon>
        <taxon>Eurotiales</taxon>
        <taxon>Aspergillaceae</taxon>
        <taxon>Aspergillus</taxon>
        <taxon>Aspergillus subgen. Circumdati</taxon>
    </lineage>
</organism>
<evidence type="ECO:0000256" key="1">
    <source>
        <dbReference type="ARBA" id="ARBA00001971"/>
    </source>
</evidence>
<dbReference type="GO" id="GO:0004497">
    <property type="term" value="F:monooxygenase activity"/>
    <property type="evidence" value="ECO:0007669"/>
    <property type="project" value="UniProtKB-KW"/>
</dbReference>
<keyword evidence="7 8" id="KW-0349">Heme</keyword>
<dbReference type="Proteomes" id="UP000248817">
    <property type="component" value="Unassembled WGS sequence"/>
</dbReference>
<evidence type="ECO:0000313" key="9">
    <source>
        <dbReference type="EMBL" id="PYI26856.1"/>
    </source>
</evidence>
<keyword evidence="10" id="KW-1185">Reference proteome</keyword>
<dbReference type="PRINTS" id="PR00385">
    <property type="entry name" value="P450"/>
</dbReference>
<dbReference type="Pfam" id="PF00067">
    <property type="entry name" value="p450"/>
    <property type="match status" value="1"/>
</dbReference>
<reference evidence="9 10" key="1">
    <citation type="submission" date="2018-02" db="EMBL/GenBank/DDBJ databases">
        <title>The genomes of Aspergillus section Nigri reveals drivers in fungal speciation.</title>
        <authorList>
            <consortium name="DOE Joint Genome Institute"/>
            <person name="Vesth T.C."/>
            <person name="Nybo J."/>
            <person name="Theobald S."/>
            <person name="Brandl J."/>
            <person name="Frisvad J.C."/>
            <person name="Nielsen K.F."/>
            <person name="Lyhne E.K."/>
            <person name="Kogle M.E."/>
            <person name="Kuo A."/>
            <person name="Riley R."/>
            <person name="Clum A."/>
            <person name="Nolan M."/>
            <person name="Lipzen A."/>
            <person name="Salamov A."/>
            <person name="Henrissat B."/>
            <person name="Wiebenga A."/>
            <person name="De vries R.P."/>
            <person name="Grigoriev I.V."/>
            <person name="Mortensen U.H."/>
            <person name="Andersen M.R."/>
            <person name="Baker S.E."/>
        </authorList>
    </citation>
    <scope>NUCLEOTIDE SEQUENCE [LARGE SCALE GENOMIC DNA]</scope>
    <source>
        <strain evidence="9 10">CBS 114.80</strain>
    </source>
</reference>
<dbReference type="EMBL" id="KZ825584">
    <property type="protein sequence ID" value="PYI26856.1"/>
    <property type="molecule type" value="Genomic_DNA"/>
</dbReference>
<dbReference type="PANTHER" id="PTHR24305:SF231">
    <property type="entry name" value="P450, PUTATIVE (EUROFUNG)-RELATED"/>
    <property type="match status" value="1"/>
</dbReference>
<evidence type="ECO:0000256" key="8">
    <source>
        <dbReference type="RuleBase" id="RU000461"/>
    </source>
</evidence>
<evidence type="ECO:0000256" key="3">
    <source>
        <dbReference type="ARBA" id="ARBA00022723"/>
    </source>
</evidence>
<dbReference type="PANTHER" id="PTHR24305">
    <property type="entry name" value="CYTOCHROME P450"/>
    <property type="match status" value="1"/>
</dbReference>
<protein>
    <submittedName>
        <fullName evidence="9">Cytochrome P450</fullName>
    </submittedName>
</protein>
<keyword evidence="4 8" id="KW-0560">Oxidoreductase</keyword>
<evidence type="ECO:0000313" key="10">
    <source>
        <dbReference type="Proteomes" id="UP000248817"/>
    </source>
</evidence>
<dbReference type="SUPFAM" id="SSF48264">
    <property type="entry name" value="Cytochrome P450"/>
    <property type="match status" value="1"/>
</dbReference>
<keyword evidence="5 7" id="KW-0408">Iron</keyword>
<keyword evidence="6 8" id="KW-0503">Monooxygenase</keyword>
<name>A0A2V5J134_9EURO</name>
<dbReference type="GO" id="GO:0016705">
    <property type="term" value="F:oxidoreductase activity, acting on paired donors, with incorporation or reduction of molecular oxygen"/>
    <property type="evidence" value="ECO:0007669"/>
    <property type="project" value="InterPro"/>
</dbReference>
<dbReference type="AlphaFoldDB" id="A0A2V5J134"/>
<dbReference type="InterPro" id="IPR002401">
    <property type="entry name" value="Cyt_P450_E_grp-I"/>
</dbReference>
<dbReference type="PRINTS" id="PR00463">
    <property type="entry name" value="EP450I"/>
</dbReference>
<sequence>MDVPAAALGHRCLFGAVLLLCLLLSCAVYRVFFHPLAKFPGPRLAAVSSLWELYHDLADGGAVHSYPELHRKYSSPVIRTGPNTLHLAGPYLHDEIYNSKNNILKHHDFYERIGFKYSLVGLANPAKAKAIRAALGPFFSHRSVSAHYDSIRSKLACLRQAVQSHWETGEPVELQTTFARLTCDMTSITSLDFDPMFSESYTESADLLEDLDKFAKLMPLFRHIPFLSQILLLLPEGLVAKLGSGYIRFRQTSMHIAQRASLSSDDSTSEKQGTIAHKVFAAYRQDPELDRLPTSSLVPRLAEEIFGLLVAGSHTTALTLTETMFYLLKHPACLDRLREELDGACHPSDGQDQTVTIDFDQVRQLPYLLAVVNESIRMASASAHPLPRITPPEGVRLGEHLIPGNTIIGASAICVHMDKEIFPDPESFRPERWLVKDNGEDLSRWLVSFSKGSRRCIGISLAMAEVQLALATFVVNFDFQLVGPTSATIPWADSVLKRHLEPVMVAVTGVRHRQ</sequence>
<keyword evidence="3 7" id="KW-0479">Metal-binding</keyword>
<gene>
    <name evidence="9" type="ORF">BP00DRAFT_380868</name>
</gene>
<evidence type="ECO:0000256" key="2">
    <source>
        <dbReference type="ARBA" id="ARBA00010617"/>
    </source>
</evidence>
<accession>A0A2V5J134</accession>
<dbReference type="GO" id="GO:0020037">
    <property type="term" value="F:heme binding"/>
    <property type="evidence" value="ECO:0007669"/>
    <property type="project" value="InterPro"/>
</dbReference>
<dbReference type="Gene3D" id="1.10.630.10">
    <property type="entry name" value="Cytochrome P450"/>
    <property type="match status" value="1"/>
</dbReference>
<evidence type="ECO:0000256" key="5">
    <source>
        <dbReference type="ARBA" id="ARBA00023004"/>
    </source>
</evidence>
<evidence type="ECO:0000256" key="7">
    <source>
        <dbReference type="PIRSR" id="PIRSR602401-1"/>
    </source>
</evidence>
<dbReference type="InterPro" id="IPR001128">
    <property type="entry name" value="Cyt_P450"/>
</dbReference>
<dbReference type="InterPro" id="IPR050121">
    <property type="entry name" value="Cytochrome_P450_monoxygenase"/>
</dbReference>
<dbReference type="GO" id="GO:0005506">
    <property type="term" value="F:iron ion binding"/>
    <property type="evidence" value="ECO:0007669"/>
    <property type="project" value="InterPro"/>
</dbReference>
<dbReference type="InterPro" id="IPR017972">
    <property type="entry name" value="Cyt_P450_CS"/>
</dbReference>
<feature type="binding site" description="axial binding residue" evidence="7">
    <location>
        <position position="456"/>
    </location>
    <ligand>
        <name>heme</name>
        <dbReference type="ChEBI" id="CHEBI:30413"/>
    </ligand>
    <ligandPart>
        <name>Fe</name>
        <dbReference type="ChEBI" id="CHEBI:18248"/>
    </ligandPart>
</feature>
<dbReference type="InterPro" id="IPR036396">
    <property type="entry name" value="Cyt_P450_sf"/>
</dbReference>
<proteinExistence type="inferred from homology"/>
<comment type="cofactor">
    <cofactor evidence="1 7">
        <name>heme</name>
        <dbReference type="ChEBI" id="CHEBI:30413"/>
    </cofactor>
</comment>